<dbReference type="Pfam" id="PF21980">
    <property type="entry name" value="MksE"/>
    <property type="match status" value="1"/>
</dbReference>
<protein>
    <submittedName>
        <fullName evidence="1">Uncharacterized protein</fullName>
    </submittedName>
</protein>
<dbReference type="AlphaFoldDB" id="A0A096AKL7"/>
<dbReference type="RefSeq" id="WP_036865150.1">
    <property type="nucleotide sequence ID" value="NZ_JRNS01000377.1"/>
</dbReference>
<evidence type="ECO:0000313" key="2">
    <source>
        <dbReference type="Proteomes" id="UP000029578"/>
    </source>
</evidence>
<evidence type="ECO:0000313" key="1">
    <source>
        <dbReference type="EMBL" id="KGF47335.1"/>
    </source>
</evidence>
<dbReference type="EMBL" id="JRNS01000377">
    <property type="protein sequence ID" value="KGF47335.1"/>
    <property type="molecule type" value="Genomic_DNA"/>
</dbReference>
<organism evidence="1 2">
    <name type="scientific">Prevotella melaninogenica DNF00666</name>
    <dbReference type="NCBI Taxonomy" id="1401073"/>
    <lineage>
        <taxon>Bacteria</taxon>
        <taxon>Pseudomonadati</taxon>
        <taxon>Bacteroidota</taxon>
        <taxon>Bacteroidia</taxon>
        <taxon>Bacteroidales</taxon>
        <taxon>Prevotellaceae</taxon>
        <taxon>Prevotella</taxon>
    </lineage>
</organism>
<comment type="caution">
    <text evidence="1">The sequence shown here is derived from an EMBL/GenBank/DDBJ whole genome shotgun (WGS) entry which is preliminary data.</text>
</comment>
<dbReference type="Proteomes" id="UP000029578">
    <property type="component" value="Unassembled WGS sequence"/>
</dbReference>
<gene>
    <name evidence="1" type="ORF">HMPREF0661_07370</name>
</gene>
<proteinExistence type="predicted"/>
<reference evidence="1 2" key="1">
    <citation type="submission" date="2014-07" db="EMBL/GenBank/DDBJ databases">
        <authorList>
            <person name="McCorrison J."/>
            <person name="Sanka R."/>
            <person name="Torralba M."/>
            <person name="Gillis M."/>
            <person name="Haft D.H."/>
            <person name="Methe B."/>
            <person name="Sutton G."/>
            <person name="Nelson K.E."/>
        </authorList>
    </citation>
    <scope>NUCLEOTIDE SEQUENCE [LARGE SCALE GENOMIC DNA]</scope>
    <source>
        <strain evidence="1 2">DNF00666</strain>
    </source>
</reference>
<accession>A0A096AKL7</accession>
<sequence length="185" mass="21786">MRNNTQRIYERLIRGEFLSVDSSDNSIRHLYDDLEENFEDYADYFKEVGLQLEQGNGYFYFSRIGEGKQAIEQKLESFSKWLDYLDFLKCYNQAFSAGYQFRKGHLTEQISLDIELKEKANHLFKKYGAGSNQEIVNKLLQEMQNMGFAECVNIQDETFKITSAFRYAEELVNMIQIANEDEIPE</sequence>
<dbReference type="InterPro" id="IPR053841">
    <property type="entry name" value="MksE"/>
</dbReference>
<name>A0A096AKL7_9BACT</name>